<dbReference type="PANTHER" id="PTHR12899:SF3">
    <property type="entry name" value="LARGE RIBOSOMAL SUBUNIT PROTEIN UL18M"/>
    <property type="match status" value="1"/>
</dbReference>
<evidence type="ECO:0000256" key="2">
    <source>
        <dbReference type="ARBA" id="ARBA00022730"/>
    </source>
</evidence>
<dbReference type="Proteomes" id="UP000435649">
    <property type="component" value="Unassembled WGS sequence"/>
</dbReference>
<evidence type="ECO:0000256" key="7">
    <source>
        <dbReference type="HAMAP-Rule" id="MF_01337"/>
    </source>
</evidence>
<comment type="subunit">
    <text evidence="7">Part of the 50S ribosomal subunit; part of the 5S rRNA/L5/L18/L25 subcomplex. Contacts the 5S and 23S rRNAs.</text>
</comment>
<evidence type="ECO:0000256" key="6">
    <source>
        <dbReference type="ARBA" id="ARBA00035197"/>
    </source>
</evidence>
<dbReference type="AlphaFoldDB" id="A0A844G5G0"/>
<keyword evidence="9" id="KW-1185">Reference proteome</keyword>
<comment type="function">
    <text evidence="7">This is one of the proteins that bind and probably mediate the attachment of the 5S RNA into the large ribosomal subunit, where it forms part of the central protuberance.</text>
</comment>
<dbReference type="RefSeq" id="WP_106053734.1">
    <property type="nucleotide sequence ID" value="NZ_CALXOB010000050.1"/>
</dbReference>
<protein>
    <recommendedName>
        <fullName evidence="6 7">Large ribosomal subunit protein uL18</fullName>
    </recommendedName>
</protein>
<dbReference type="GO" id="GO:0003735">
    <property type="term" value="F:structural constituent of ribosome"/>
    <property type="evidence" value="ECO:0007669"/>
    <property type="project" value="InterPro"/>
</dbReference>
<dbReference type="InterPro" id="IPR057268">
    <property type="entry name" value="Ribosomal_L18"/>
</dbReference>
<accession>A0A844G5G0</accession>
<keyword evidence="5 7" id="KW-0687">Ribonucleoprotein</keyword>
<reference evidence="8 9" key="1">
    <citation type="submission" date="2019-08" db="EMBL/GenBank/DDBJ databases">
        <title>In-depth cultivation of the pig gut microbiome towards novel bacterial diversity and tailored functional studies.</title>
        <authorList>
            <person name="Wylensek D."/>
            <person name="Hitch T.C.A."/>
            <person name="Clavel T."/>
        </authorList>
    </citation>
    <scope>NUCLEOTIDE SEQUENCE [LARGE SCALE GENOMIC DNA]</scope>
    <source>
        <strain evidence="8 9">BBE-744-WT-12</strain>
    </source>
</reference>
<evidence type="ECO:0000256" key="5">
    <source>
        <dbReference type="ARBA" id="ARBA00023274"/>
    </source>
</evidence>
<comment type="caution">
    <text evidence="8">The sequence shown here is derived from an EMBL/GenBank/DDBJ whole genome shotgun (WGS) entry which is preliminary data.</text>
</comment>
<dbReference type="InterPro" id="IPR004389">
    <property type="entry name" value="Ribosomal_uL18_bac-type"/>
</dbReference>
<sequence>MAVKNRNTMRARRHLRIRKKVSGTTERPRFCVSITANHIYCQFIDDVKGVTLACTSSLDPKFKAENAKPNMAGAVLLGKLAAEAAKAANVTEVVFDRSGYNYHGRMKAIAETARENGLKF</sequence>
<evidence type="ECO:0000256" key="4">
    <source>
        <dbReference type="ARBA" id="ARBA00022980"/>
    </source>
</evidence>
<name>A0A844G5G0_9BACT</name>
<dbReference type="SUPFAM" id="SSF53137">
    <property type="entry name" value="Translational machinery components"/>
    <property type="match status" value="1"/>
</dbReference>
<dbReference type="Pfam" id="PF00861">
    <property type="entry name" value="Ribosomal_L18p"/>
    <property type="match status" value="1"/>
</dbReference>
<keyword evidence="4 7" id="KW-0689">Ribosomal protein</keyword>
<comment type="similarity">
    <text evidence="1 7">Belongs to the universal ribosomal protein uL18 family.</text>
</comment>
<organism evidence="8 9">
    <name type="scientific">Victivallis lenta</name>
    <dbReference type="NCBI Taxonomy" id="2606640"/>
    <lineage>
        <taxon>Bacteria</taxon>
        <taxon>Pseudomonadati</taxon>
        <taxon>Lentisphaerota</taxon>
        <taxon>Lentisphaeria</taxon>
        <taxon>Victivallales</taxon>
        <taxon>Victivallaceae</taxon>
        <taxon>Victivallis</taxon>
    </lineage>
</organism>
<dbReference type="PANTHER" id="PTHR12899">
    <property type="entry name" value="39S RIBOSOMAL PROTEIN L18, MITOCHONDRIAL"/>
    <property type="match status" value="1"/>
</dbReference>
<keyword evidence="2 7" id="KW-0699">rRNA-binding</keyword>
<dbReference type="CDD" id="cd00432">
    <property type="entry name" value="Ribosomal_L18_L5e"/>
    <property type="match status" value="1"/>
</dbReference>
<gene>
    <name evidence="7" type="primary">rplR</name>
    <name evidence="8" type="ORF">FYJ85_14210</name>
</gene>
<dbReference type="HAMAP" id="MF_01337_B">
    <property type="entry name" value="Ribosomal_uL18_B"/>
    <property type="match status" value="1"/>
</dbReference>
<proteinExistence type="inferred from homology"/>
<dbReference type="GO" id="GO:0008097">
    <property type="term" value="F:5S rRNA binding"/>
    <property type="evidence" value="ECO:0007669"/>
    <property type="project" value="TreeGrafter"/>
</dbReference>
<evidence type="ECO:0000256" key="3">
    <source>
        <dbReference type="ARBA" id="ARBA00022884"/>
    </source>
</evidence>
<dbReference type="FunFam" id="3.30.420.100:FF:000001">
    <property type="entry name" value="50S ribosomal protein L18"/>
    <property type="match status" value="1"/>
</dbReference>
<dbReference type="InterPro" id="IPR005484">
    <property type="entry name" value="Ribosomal_uL18_bac/plant/anim"/>
</dbReference>
<dbReference type="EMBL" id="VUNS01000016">
    <property type="protein sequence ID" value="MST98194.1"/>
    <property type="molecule type" value="Genomic_DNA"/>
</dbReference>
<evidence type="ECO:0000313" key="8">
    <source>
        <dbReference type="EMBL" id="MST98194.1"/>
    </source>
</evidence>
<dbReference type="GO" id="GO:0022625">
    <property type="term" value="C:cytosolic large ribosomal subunit"/>
    <property type="evidence" value="ECO:0007669"/>
    <property type="project" value="TreeGrafter"/>
</dbReference>
<dbReference type="GO" id="GO:0006412">
    <property type="term" value="P:translation"/>
    <property type="evidence" value="ECO:0007669"/>
    <property type="project" value="UniProtKB-UniRule"/>
</dbReference>
<evidence type="ECO:0000313" key="9">
    <source>
        <dbReference type="Proteomes" id="UP000435649"/>
    </source>
</evidence>
<dbReference type="NCBIfam" id="TIGR00060">
    <property type="entry name" value="L18_bact"/>
    <property type="match status" value="1"/>
</dbReference>
<dbReference type="Gene3D" id="3.30.420.100">
    <property type="match status" value="1"/>
</dbReference>
<keyword evidence="3 7" id="KW-0694">RNA-binding</keyword>
<evidence type="ECO:0000256" key="1">
    <source>
        <dbReference type="ARBA" id="ARBA00007116"/>
    </source>
</evidence>